<dbReference type="Proteomes" id="UP000831290">
    <property type="component" value="Chromosome"/>
</dbReference>
<dbReference type="EMBL" id="CP094358">
    <property type="protein sequence ID" value="UOB18798.1"/>
    <property type="molecule type" value="Genomic_DNA"/>
</dbReference>
<evidence type="ECO:0000259" key="2">
    <source>
        <dbReference type="Pfam" id="PF14292"/>
    </source>
</evidence>
<accession>A0A9E6ZTV5</accession>
<dbReference type="CDD" id="cd12967">
    <property type="entry name" value="CBM_SusE-F_like_u1"/>
    <property type="match status" value="1"/>
</dbReference>
<dbReference type="Gene3D" id="2.60.40.10">
    <property type="entry name" value="Immunoglobulins"/>
    <property type="match status" value="1"/>
</dbReference>
<dbReference type="Pfam" id="PF14292">
    <property type="entry name" value="SusE"/>
    <property type="match status" value="1"/>
</dbReference>
<protein>
    <submittedName>
        <fullName evidence="3">SusE domain-containing protein</fullName>
    </submittedName>
</protein>
<organism evidence="3 4">
    <name type="scientific">Abyssalbus ytuae</name>
    <dbReference type="NCBI Taxonomy" id="2926907"/>
    <lineage>
        <taxon>Bacteria</taxon>
        <taxon>Pseudomonadati</taxon>
        <taxon>Bacteroidota</taxon>
        <taxon>Flavobacteriia</taxon>
        <taxon>Flavobacteriales</taxon>
        <taxon>Flavobacteriaceae</taxon>
        <taxon>Abyssalbus</taxon>
    </lineage>
</organism>
<dbReference type="AlphaFoldDB" id="A0A9E6ZTV5"/>
<feature type="chain" id="PRO_5038497197" evidence="1">
    <location>
        <begin position="23"/>
        <end position="372"/>
    </location>
</feature>
<dbReference type="InterPro" id="IPR013783">
    <property type="entry name" value="Ig-like_fold"/>
</dbReference>
<feature type="domain" description="SusE outer membrane protein" evidence="2">
    <location>
        <begin position="23"/>
        <end position="135"/>
    </location>
</feature>
<evidence type="ECO:0000256" key="1">
    <source>
        <dbReference type="SAM" id="SignalP"/>
    </source>
</evidence>
<keyword evidence="4" id="KW-1185">Reference proteome</keyword>
<dbReference type="CDD" id="cd12956">
    <property type="entry name" value="CBM_SusE-F_like"/>
    <property type="match status" value="1"/>
</dbReference>
<sequence>MKNIKFLMLSLSLILGFNSCQEDDDIEFTAAPTGELMFTNSFLPEYVLTPEASNNIAERFVFSTADFGVQTNVSYQLQYSIIGDFSDANDDISNSTSTNEIAVTVGGLLDVASEMGLDNDPETEEPNTGDVYFRVRAFVGDAATSTADMFSDAQTLTIVLPEVTGEEEEPAMLAVPGNHQGWNPPSAPLLAASSPTQTDYEGFVWLDGEFKFVGPNDAGEFLWASDGGGPDYGDDGTFTDKLLEEGEVNCTATAGYYLITADTQALTYGLTLTNWGVIGNATPTGWDSDTDMVYDPNTNTWSVTLDLTQQDAPDNGIKFRANDDWIIDLGDNDADGSLEFGGQNIGVPEAGNYTIVLDLSNPRQYTYTLTKN</sequence>
<evidence type="ECO:0000313" key="4">
    <source>
        <dbReference type="Proteomes" id="UP000831290"/>
    </source>
</evidence>
<feature type="signal peptide" evidence="1">
    <location>
        <begin position="1"/>
        <end position="22"/>
    </location>
</feature>
<name>A0A9E6ZTV5_9FLAO</name>
<gene>
    <name evidence="3" type="ORF">MQE35_05765</name>
</gene>
<proteinExistence type="predicted"/>
<dbReference type="KEGG" id="fbm:MQE35_05765"/>
<dbReference type="InterPro" id="IPR025970">
    <property type="entry name" value="SusE"/>
</dbReference>
<keyword evidence="1" id="KW-0732">Signal</keyword>
<dbReference type="RefSeq" id="WP_255845415.1">
    <property type="nucleotide sequence ID" value="NZ_CP094358.1"/>
</dbReference>
<dbReference type="Gene3D" id="2.60.40.3620">
    <property type="match status" value="2"/>
</dbReference>
<evidence type="ECO:0000313" key="3">
    <source>
        <dbReference type="EMBL" id="UOB18798.1"/>
    </source>
</evidence>
<reference evidence="3" key="1">
    <citation type="submission" date="2022-03" db="EMBL/GenBank/DDBJ databases">
        <title>Description of Abyssus ytuae gen. nov., sp. nov., a novel member of the family Flavobacteriaceae isolated from the sediment of Mariana Trench.</title>
        <authorList>
            <person name="Zhang J."/>
            <person name="Xu X."/>
        </authorList>
    </citation>
    <scope>NUCLEOTIDE SEQUENCE</scope>
    <source>
        <strain evidence="3">MT3330</strain>
    </source>
</reference>